<reference evidence="2" key="1">
    <citation type="submission" date="2015-10" db="EMBL/GenBank/DDBJ databases">
        <authorList>
            <person name="Devillers H."/>
        </authorList>
    </citation>
    <scope>NUCLEOTIDE SEQUENCE [LARGE SCALE GENOMIC DNA]</scope>
</reference>
<evidence type="ECO:0000313" key="1">
    <source>
        <dbReference type="EMBL" id="CUS22055.1"/>
    </source>
</evidence>
<proteinExistence type="predicted"/>
<protein>
    <submittedName>
        <fullName evidence="1">LAQU0S04e07140g1_1</fullName>
    </submittedName>
</protein>
<gene>
    <name evidence="1" type="ORF">LAQU0_S04e07140g</name>
</gene>
<dbReference type="Proteomes" id="UP000236544">
    <property type="component" value="Unassembled WGS sequence"/>
</dbReference>
<dbReference type="EMBL" id="LN890563">
    <property type="protein sequence ID" value="CUS22055.1"/>
    <property type="molecule type" value="Genomic_DNA"/>
</dbReference>
<name>A0A0P1KQT3_9SACH</name>
<organism evidence="1 2">
    <name type="scientific">Lachancea quebecensis</name>
    <dbReference type="NCBI Taxonomy" id="1654605"/>
    <lineage>
        <taxon>Eukaryota</taxon>
        <taxon>Fungi</taxon>
        <taxon>Dikarya</taxon>
        <taxon>Ascomycota</taxon>
        <taxon>Saccharomycotina</taxon>
        <taxon>Saccharomycetes</taxon>
        <taxon>Saccharomycetales</taxon>
        <taxon>Saccharomycetaceae</taxon>
        <taxon>Lachancea</taxon>
    </lineage>
</organism>
<dbReference type="OrthoDB" id="4081130at2759"/>
<keyword evidence="2" id="KW-1185">Reference proteome</keyword>
<sequence length="227" mass="25803">MLPVRNVRNFITLRNSWLLLRNAGKRSSYSTKPKAPRKDELPSFTKIALVGVVGTIIFAEAVKSLDKNQPKNSYSESEYAEVVKNMKRRKVMFPPGELKVQIAVQGVSPGNFHGHDKIVDPFEVVETYRKIENDKYQPLLNDLKNTYGDQYIKNLPQGLLVMLIGRYLKDNCQKGDNVLVVDFPLDMNDAIKFENEISVVDKVLFSSSEADTNLAKYYQTVNKVEVV</sequence>
<accession>A0A0P1KQT3</accession>
<evidence type="ECO:0000313" key="2">
    <source>
        <dbReference type="Proteomes" id="UP000236544"/>
    </source>
</evidence>
<dbReference type="AlphaFoldDB" id="A0A0P1KQT3"/>